<name>A0ABS9KT78_9BACT</name>
<protein>
    <submittedName>
        <fullName evidence="2">LytTR family transcriptional regulator</fullName>
    </submittedName>
</protein>
<evidence type="ECO:0000259" key="1">
    <source>
        <dbReference type="PROSITE" id="PS50930"/>
    </source>
</evidence>
<feature type="domain" description="HTH LytTR-type" evidence="1">
    <location>
        <begin position="9"/>
        <end position="78"/>
    </location>
</feature>
<dbReference type="SMART" id="SM00850">
    <property type="entry name" value="LytTR"/>
    <property type="match status" value="1"/>
</dbReference>
<organism evidence="2 3">
    <name type="scientific">Terrimonas ginsenosidimutans</name>
    <dbReference type="NCBI Taxonomy" id="2908004"/>
    <lineage>
        <taxon>Bacteria</taxon>
        <taxon>Pseudomonadati</taxon>
        <taxon>Bacteroidota</taxon>
        <taxon>Chitinophagia</taxon>
        <taxon>Chitinophagales</taxon>
        <taxon>Chitinophagaceae</taxon>
        <taxon>Terrimonas</taxon>
    </lineage>
</organism>
<dbReference type="Pfam" id="PF04397">
    <property type="entry name" value="LytTR"/>
    <property type="match status" value="1"/>
</dbReference>
<sequence>MQQSFFIHLKKKYVRISIDEIRYVLSLDHHVKIVTDHGIYIPFLTIKQLEKILRPDQFCRVNRSTLVALNRIISFDRQTVTLRDGVFSFSDKYRKLMEARIRMLWNADHTVTSDADEPVAGNAGGFIDFSGTSTVCKIA</sequence>
<dbReference type="InterPro" id="IPR007492">
    <property type="entry name" value="LytTR_DNA-bd_dom"/>
</dbReference>
<evidence type="ECO:0000313" key="2">
    <source>
        <dbReference type="EMBL" id="MCG2615528.1"/>
    </source>
</evidence>
<comment type="caution">
    <text evidence="2">The sequence shown here is derived from an EMBL/GenBank/DDBJ whole genome shotgun (WGS) entry which is preliminary data.</text>
</comment>
<accession>A0ABS9KT78</accession>
<dbReference type="Gene3D" id="2.40.50.1020">
    <property type="entry name" value="LytTr DNA-binding domain"/>
    <property type="match status" value="1"/>
</dbReference>
<dbReference type="PROSITE" id="PS50930">
    <property type="entry name" value="HTH_LYTTR"/>
    <property type="match status" value="1"/>
</dbReference>
<evidence type="ECO:0000313" key="3">
    <source>
        <dbReference type="Proteomes" id="UP001165367"/>
    </source>
</evidence>
<dbReference type="Proteomes" id="UP001165367">
    <property type="component" value="Unassembled WGS sequence"/>
</dbReference>
<gene>
    <name evidence="2" type="ORF">LZZ85_14605</name>
</gene>
<keyword evidence="3" id="KW-1185">Reference proteome</keyword>
<dbReference type="EMBL" id="JAKLTR010000009">
    <property type="protein sequence ID" value="MCG2615528.1"/>
    <property type="molecule type" value="Genomic_DNA"/>
</dbReference>
<reference evidence="2" key="1">
    <citation type="submission" date="2022-01" db="EMBL/GenBank/DDBJ databases">
        <authorList>
            <person name="Jo J.-H."/>
            <person name="Im W.-T."/>
        </authorList>
    </citation>
    <scope>NUCLEOTIDE SEQUENCE</scope>
    <source>
        <strain evidence="2">NA20</strain>
    </source>
</reference>
<dbReference type="RefSeq" id="WP_237873393.1">
    <property type="nucleotide sequence ID" value="NZ_JAKLTR010000009.1"/>
</dbReference>
<proteinExistence type="predicted"/>